<dbReference type="InterPro" id="IPR043147">
    <property type="entry name" value="Penicillin_amidase_A-knob"/>
</dbReference>
<evidence type="ECO:0000256" key="1">
    <source>
        <dbReference type="ARBA" id="ARBA00006586"/>
    </source>
</evidence>
<dbReference type="SUPFAM" id="SSF56235">
    <property type="entry name" value="N-terminal nucleophile aminohydrolases (Ntn hydrolases)"/>
    <property type="match status" value="1"/>
</dbReference>
<dbReference type="Gene3D" id="2.30.120.10">
    <property type="match status" value="1"/>
</dbReference>
<name>A0A7Y9I835_9ACTN</name>
<dbReference type="InterPro" id="IPR014395">
    <property type="entry name" value="Pen/GL7ACA/AHL_acylase"/>
</dbReference>
<dbReference type="Gene3D" id="1.10.439.10">
    <property type="entry name" value="Penicillin Amidohydrolase, domain 1"/>
    <property type="match status" value="1"/>
</dbReference>
<dbReference type="PANTHER" id="PTHR34218:SF4">
    <property type="entry name" value="ACYL-HOMOSERINE LACTONE ACYLASE QUIP"/>
    <property type="match status" value="1"/>
</dbReference>
<accession>A0A7Y9I835</accession>
<dbReference type="AlphaFoldDB" id="A0A7Y9I835"/>
<feature type="active site" description="Nucleophile" evidence="4">
    <location>
        <position position="173"/>
    </location>
</feature>
<proteinExistence type="inferred from homology"/>
<dbReference type="Pfam" id="PF01804">
    <property type="entry name" value="Penicil_amidase"/>
    <property type="match status" value="1"/>
</dbReference>
<reference evidence="6 7" key="1">
    <citation type="submission" date="2020-07" db="EMBL/GenBank/DDBJ databases">
        <title>Sequencing the genomes of 1000 actinobacteria strains.</title>
        <authorList>
            <person name="Klenk H.-P."/>
        </authorList>
    </citation>
    <scope>NUCLEOTIDE SEQUENCE [LARGE SCALE GENOMIC DNA]</scope>
    <source>
        <strain evidence="6 7">DSM 22083</strain>
    </source>
</reference>
<keyword evidence="3" id="KW-0865">Zymogen</keyword>
<dbReference type="InterPro" id="IPR002692">
    <property type="entry name" value="S45"/>
</dbReference>
<comment type="cofactor">
    <cofactor evidence="5">
        <name>Ca(2+)</name>
        <dbReference type="ChEBI" id="CHEBI:29108"/>
    </cofactor>
    <text evidence="5">Binds 1 Ca(2+) ion per dimer.</text>
</comment>
<dbReference type="InterPro" id="IPR023343">
    <property type="entry name" value="Penicillin_amidase_dom1"/>
</dbReference>
<protein>
    <submittedName>
        <fullName evidence="6">Penicillin amidase</fullName>
        <ecNumber evidence="6">3.5.1.11</ecNumber>
    </submittedName>
</protein>
<dbReference type="Gene3D" id="1.10.1400.10">
    <property type="match status" value="1"/>
</dbReference>
<dbReference type="InterPro" id="IPR029055">
    <property type="entry name" value="Ntn_hydrolases_N"/>
</dbReference>
<dbReference type="InterPro" id="IPR043146">
    <property type="entry name" value="Penicillin_amidase_N_B-knob"/>
</dbReference>
<comment type="similarity">
    <text evidence="1">Belongs to the peptidase S45 family.</text>
</comment>
<dbReference type="GO" id="GO:0046872">
    <property type="term" value="F:metal ion binding"/>
    <property type="evidence" value="ECO:0007669"/>
    <property type="project" value="UniProtKB-KW"/>
</dbReference>
<evidence type="ECO:0000256" key="2">
    <source>
        <dbReference type="ARBA" id="ARBA00022801"/>
    </source>
</evidence>
<dbReference type="PANTHER" id="PTHR34218">
    <property type="entry name" value="PEPTIDASE S45 PENICILLIN AMIDASE"/>
    <property type="match status" value="1"/>
</dbReference>
<dbReference type="Gene3D" id="3.60.20.10">
    <property type="entry name" value="Glutamine Phosphoribosylpyrophosphate, subunit 1, domain 1"/>
    <property type="match status" value="1"/>
</dbReference>
<keyword evidence="2 6" id="KW-0378">Hydrolase</keyword>
<comment type="caution">
    <text evidence="6">The sequence shown here is derived from an EMBL/GenBank/DDBJ whole genome shotgun (WGS) entry which is preliminary data.</text>
</comment>
<dbReference type="Proteomes" id="UP000569914">
    <property type="component" value="Unassembled WGS sequence"/>
</dbReference>
<evidence type="ECO:0000313" key="7">
    <source>
        <dbReference type="Proteomes" id="UP000569914"/>
    </source>
</evidence>
<dbReference type="RefSeq" id="WP_179752401.1">
    <property type="nucleotide sequence ID" value="NZ_JACCBU010000001.1"/>
</dbReference>
<organism evidence="6 7">
    <name type="scientific">Microlunatus parietis</name>
    <dbReference type="NCBI Taxonomy" id="682979"/>
    <lineage>
        <taxon>Bacteria</taxon>
        <taxon>Bacillati</taxon>
        <taxon>Actinomycetota</taxon>
        <taxon>Actinomycetes</taxon>
        <taxon>Propionibacteriales</taxon>
        <taxon>Propionibacteriaceae</taxon>
        <taxon>Microlunatus</taxon>
    </lineage>
</organism>
<sequence>MATELFRDDHGIPHLRADDHLALAYAQGRVTAHDRGWQIEVDRLRAEGRLAALVGPSGVAWDVFARRARLADTAQRAYDALAEPERAWVDAYSSGVRRGLGEVTATEFATLADRFGDRFEPGPWPDWAPLGILHANHVLSGSVGSVLWRAHVADALGAAAVDLFTSEDPAAGSNAWALHGSRTASGRPVLAGDPHRAIGLPGVYQQIRLACPEFDVVGLAFPGVPGIAHFGHTGSAAWGITNAAAHTADVFRERLRRSRTGFEAYGPDGWQQAEVERSVITVRGGDPVPVEAIETVRGPVITDLRQTGGQLTAASLRSPARAEADLGFAVLLPLLRSRTAADVVAAFGSWVEPANRLLAADSAGTVLSATVGRLPDRPAAERLLPLDAVTVRPAASRRLPPAVVVIDAAVDANERPDRPEIDFGVHYPARYRANRIRTLLSDLHPAAVDELEPIWSDTELGSAPPLLALLPPPDRLTETARAVRSELLVWDGRMEPDSPAAARFAAWRAALVRRLVDDPVLAPLSRPHGFGAIFDPVISAPTRIAAALPTLLTESRIGLAVETLIAGALEDAAAGPVQEWGERHTLLPLHLLREVAGLPEAAVPGADLAPALAGDGDTVRCTASTPGVSDRCSRGSVARWAWDLADRDQSRWSVPFGSSGDPVSAHFADQLDGWVTVRPTRVVTDWSRLRPDDRWDPPGRGRP</sequence>
<keyword evidence="5" id="KW-0479">Metal-binding</keyword>
<keyword evidence="5" id="KW-0106">Calcium</keyword>
<keyword evidence="7" id="KW-1185">Reference proteome</keyword>
<dbReference type="GO" id="GO:0017000">
    <property type="term" value="P:antibiotic biosynthetic process"/>
    <property type="evidence" value="ECO:0007669"/>
    <property type="project" value="InterPro"/>
</dbReference>
<dbReference type="GO" id="GO:0008953">
    <property type="term" value="F:penicillin amidase activity"/>
    <property type="evidence" value="ECO:0007669"/>
    <property type="project" value="UniProtKB-EC"/>
</dbReference>
<evidence type="ECO:0000313" key="6">
    <source>
        <dbReference type="EMBL" id="NYE71922.1"/>
    </source>
</evidence>
<dbReference type="PIRSF" id="PIRSF001227">
    <property type="entry name" value="Pen_acylase"/>
    <property type="match status" value="1"/>
</dbReference>
<feature type="binding site" evidence="5">
    <location>
        <position position="249"/>
    </location>
    <ligand>
        <name>Ca(2+)</name>
        <dbReference type="ChEBI" id="CHEBI:29108"/>
    </ligand>
</feature>
<evidence type="ECO:0000256" key="5">
    <source>
        <dbReference type="PIRSR" id="PIRSR001227-2"/>
    </source>
</evidence>
<evidence type="ECO:0000256" key="3">
    <source>
        <dbReference type="ARBA" id="ARBA00023145"/>
    </source>
</evidence>
<evidence type="ECO:0000256" key="4">
    <source>
        <dbReference type="PIRSR" id="PIRSR001227-1"/>
    </source>
</evidence>
<gene>
    <name evidence="6" type="ORF">BKA15_003251</name>
</gene>
<dbReference type="EMBL" id="JACCBU010000001">
    <property type="protein sequence ID" value="NYE71922.1"/>
    <property type="molecule type" value="Genomic_DNA"/>
</dbReference>
<dbReference type="EC" id="3.5.1.11" evidence="6"/>